<evidence type="ECO:0000313" key="3">
    <source>
        <dbReference type="EMBL" id="VFT87954.1"/>
    </source>
</evidence>
<gene>
    <name evidence="3" type="primary">Aste57867_11087</name>
    <name evidence="2" type="ORF">As57867_011045</name>
    <name evidence="3" type="ORF">ASTE57867_11087</name>
</gene>
<feature type="coiled-coil region" evidence="1">
    <location>
        <begin position="13"/>
        <end position="80"/>
    </location>
</feature>
<dbReference type="InterPro" id="IPR029016">
    <property type="entry name" value="GAF-like_dom_sf"/>
</dbReference>
<protein>
    <submittedName>
        <fullName evidence="3">Aste57867_11087 protein</fullName>
    </submittedName>
</protein>
<evidence type="ECO:0000313" key="4">
    <source>
        <dbReference type="Proteomes" id="UP000332933"/>
    </source>
</evidence>
<evidence type="ECO:0000313" key="2">
    <source>
        <dbReference type="EMBL" id="KAF0698294.1"/>
    </source>
</evidence>
<feature type="coiled-coil region" evidence="1">
    <location>
        <begin position="340"/>
        <end position="390"/>
    </location>
</feature>
<feature type="coiled-coil region" evidence="1">
    <location>
        <begin position="1461"/>
        <end position="1488"/>
    </location>
</feature>
<reference evidence="2" key="2">
    <citation type="submission" date="2019-06" db="EMBL/GenBank/DDBJ databases">
        <title>Genomics analysis of Aphanomyces spp. identifies a new class of oomycete effector associated with host adaptation.</title>
        <authorList>
            <person name="Gaulin E."/>
        </authorList>
    </citation>
    <scope>NUCLEOTIDE SEQUENCE</scope>
    <source>
        <strain evidence="2">CBS 578.67</strain>
    </source>
</reference>
<dbReference type="Proteomes" id="UP000332933">
    <property type="component" value="Unassembled WGS sequence"/>
</dbReference>
<feature type="coiled-coil region" evidence="1">
    <location>
        <begin position="812"/>
        <end position="839"/>
    </location>
</feature>
<keyword evidence="1" id="KW-0175">Coiled coil</keyword>
<accession>A0A485KS14</accession>
<feature type="coiled-coil region" evidence="1">
    <location>
        <begin position="1966"/>
        <end position="1993"/>
    </location>
</feature>
<name>A0A485KS14_9STRA</name>
<dbReference type="EMBL" id="VJMH01005250">
    <property type="protein sequence ID" value="KAF0698294.1"/>
    <property type="molecule type" value="Genomic_DNA"/>
</dbReference>
<sequence length="2120" mass="244733">MDLNSTWRSAECVTSLYDRVRELELRNAELEAEVMQWRAEQSRQPAARAAAMDVAAHVELAKAVRERDEWRDRFKQQEDISRRLQKTIDTMTEDHRDVVARLKDRCVFDPHEPKRAQLCVSSLQKTLEGRAAEFDAMQQRVRDTLAMNAALIQSNAAMAEERAELQDVVARMSAVRLRALWTARWKANIGAAWKTWVVRAIFAGERQKREESFQRMASLVKQSKKQLLAHQAARFAAQRAKVMQTRVVQGWAAHAGHMQERRALATEKTHRKQTQCCSTVLLAWAHEASTAAARRATLRYVVERWRHHRLEHGFHTWTYHCEQERDQDERAVRALEALTRATCEAELQATREALAAAQATQAAQSTAFQAASAKAEATRVEEAARQADRSLRLAEAHLRLWDRRRAAHLFHAWKALADRRRHLTVLSKHCQAKRVRGAVGRWRSYRRKPLPAVRFSDTLRRMRVRQQLRLARRVFHAWGMWAHILAVRRRKFVRLTGRRDIQATRRHWTIWTARVARRRVITNQGPTAMSALASMVARRVTQAAWQKWQHVVLGLVRRETKLRTVVDEVLMRTLAQTQCYWWQRWRQFTTKGKRRRAWLATRTTQRAADERATVRRVWQGWHDNTVLQIRRRAGLSLVVMRWTERWARRGLWRWANAARWVAVETAHARVVTALDARIDALQSDLAHRIQAHADAVRAMALAQDASDGETKQRMAASDAAWAAAVARLQADVASTEAQCHVRDEAIMTWQHQTTVEQSRALALETALMAWEEHMQYAVRGLGQERHHVAMQAVRACLLLRLICVQEDQCARVTLLTDKLAALEAQAASTEAAMASTQEELLVKMGAKALECLLQRTTVFCFNRWKAFVKGRQTLRAKTGSVLALLQSNAVARTFRRWHQFHGGVQAQKQLTLKWHRLHAHALVRTAFHGWRSVWARQKTLQRTLALLGAATNQRTVAAAWRAWHAMAMGQKAARRLWTRAFHLIEKRAYVVGVATWKAAADAIGAEAKATFKLQALDLASTEIQKKWNAIVCRQVLRWWRENAASNKHDRDLLTRCGRRLRYLAAGQAFESWRENAWRQRRDRRAHTRLVSTIMTHLLTSAWARWRLHRLWSMQREWQYMQEVNQNSQDALATARAMIDKLTGTVAATTSASHALQDTTRSLKRQLRASLCLNFMQTTLRNAFFEWVRVVKARKHTATKVNQTLRRMQRLSHATIFGAWRAFLASRHAKRARLAHLATVHDTWTRRHVWRGWREWLHTQRSMRDKFKWITQMLATSTTRHVWTRWQALRAHQRHACERTIQVAATLETKALRDGWGRWCGYVQAIQTLDEAARRQAHHLLLFLGARQSHRMQVYFDTWRQFRVRRRAKTAQDVLCTRWICRNVWQRWRRHLVVFAHVRRLVSRFATRVSRLRFAAWTRAVTQMHLTATTRLWEQRVADHAREWAGQRRALEESTNAKDGAVRALETRVMDHEATAARLEAALAQAAALHVVTTREMAATLETTERVLERALAKAVARKDVRTAWRAWQEAMARDQAVRVRVTQWGQAREESKLAEWFARWKKCLGPRRRRRKLLLKFEQRRLRGAVGRWRARTISSLQLQASVQVVVAALRRRRERELALAWRVWTVFAVQMALSHTHAVVLERHRRASVDGMHALAATHKTVASHRTKWGLAMVVWRIRCHHMLGLAWGFQKWKFAAVRVAWRAKVQHLVAQMDDAHALLVREQTQVLEAREDIVEPLRRLWQQLSLARSLDQLCAAVAAVPVPHAAGMLYLVDPLKQELWSVMNQQVTTAPAHFGIAGYVVGSGAVFRSTNVAQETRFHPLVDQYVVTPLVGQVPHVTSVVDRIQMVCVPVCSDDGARNQLRVSWNSTPGVVYGLVQMAFLTHRVDVFILCHAAAAAVECLLRDLLKNARDPVAARAPAKLMHLLKQQKHWRKYYVDVEVRLRQAQDKCRGLVDAQAATDAHLEQFLREKHDALEATIDRLRDQVTEKTRALAAQDAAFQETLATQQQTWTAKEEELHQVIWTLQSQQQIARARHLASAPVESSAAAAPVASDMKTHVLVAEIQGLKNQLVRAESDALFLSKTIRVAMKYQGQLPDVMQTEVRRICRRLKESQSKTTE</sequence>
<dbReference type="OrthoDB" id="62542at2759"/>
<organism evidence="3 4">
    <name type="scientific">Aphanomyces stellatus</name>
    <dbReference type="NCBI Taxonomy" id="120398"/>
    <lineage>
        <taxon>Eukaryota</taxon>
        <taxon>Sar</taxon>
        <taxon>Stramenopiles</taxon>
        <taxon>Oomycota</taxon>
        <taxon>Saprolegniomycetes</taxon>
        <taxon>Saprolegniales</taxon>
        <taxon>Verrucalvaceae</taxon>
        <taxon>Aphanomyces</taxon>
    </lineage>
</organism>
<reference evidence="3 4" key="1">
    <citation type="submission" date="2019-03" db="EMBL/GenBank/DDBJ databases">
        <authorList>
            <person name="Gaulin E."/>
            <person name="Dumas B."/>
        </authorList>
    </citation>
    <scope>NUCLEOTIDE SEQUENCE [LARGE SCALE GENOMIC DNA]</scope>
    <source>
        <strain evidence="3">CBS 568.67</strain>
    </source>
</reference>
<dbReference type="SUPFAM" id="SSF55781">
    <property type="entry name" value="GAF domain-like"/>
    <property type="match status" value="1"/>
</dbReference>
<proteinExistence type="predicted"/>
<evidence type="ECO:0000256" key="1">
    <source>
        <dbReference type="SAM" id="Coils"/>
    </source>
</evidence>
<keyword evidence="4" id="KW-1185">Reference proteome</keyword>
<dbReference type="Gene3D" id="3.30.450.40">
    <property type="match status" value="1"/>
</dbReference>
<dbReference type="EMBL" id="CAADRA010005271">
    <property type="protein sequence ID" value="VFT87954.1"/>
    <property type="molecule type" value="Genomic_DNA"/>
</dbReference>